<evidence type="ECO:0000256" key="1">
    <source>
        <dbReference type="ARBA" id="ARBA00022553"/>
    </source>
</evidence>
<evidence type="ECO:0000313" key="4">
    <source>
        <dbReference type="EMBL" id="WAL61359.1"/>
    </source>
</evidence>
<dbReference type="RefSeq" id="WP_268611312.1">
    <property type="nucleotide sequence ID" value="NZ_CP113797.1"/>
</dbReference>
<dbReference type="InterPro" id="IPR050595">
    <property type="entry name" value="Bact_response_regulator"/>
</dbReference>
<dbReference type="InterPro" id="IPR001789">
    <property type="entry name" value="Sig_transdc_resp-reg_receiver"/>
</dbReference>
<feature type="modified residue" description="4-aspartylphosphate" evidence="2">
    <location>
        <position position="59"/>
    </location>
</feature>
<accession>A0A9E8ZDL3</accession>
<name>A0A9E8ZDL3_9CYAN</name>
<evidence type="ECO:0000313" key="5">
    <source>
        <dbReference type="Proteomes" id="UP001163152"/>
    </source>
</evidence>
<dbReference type="Pfam" id="PF00072">
    <property type="entry name" value="Response_reg"/>
    <property type="match status" value="1"/>
</dbReference>
<dbReference type="SUPFAM" id="SSF52172">
    <property type="entry name" value="CheY-like"/>
    <property type="match status" value="1"/>
</dbReference>
<dbReference type="PANTHER" id="PTHR44591:SF3">
    <property type="entry name" value="RESPONSE REGULATORY DOMAIN-CONTAINING PROTEIN"/>
    <property type="match status" value="1"/>
</dbReference>
<dbReference type="GO" id="GO:0000160">
    <property type="term" value="P:phosphorelay signal transduction system"/>
    <property type="evidence" value="ECO:0007669"/>
    <property type="project" value="InterPro"/>
</dbReference>
<dbReference type="PROSITE" id="PS50110">
    <property type="entry name" value="RESPONSE_REGULATORY"/>
    <property type="match status" value="1"/>
</dbReference>
<gene>
    <name evidence="4" type="ORF">OXH18_05035</name>
</gene>
<dbReference type="EMBL" id="CP113797">
    <property type="protein sequence ID" value="WAL61359.1"/>
    <property type="molecule type" value="Genomic_DNA"/>
</dbReference>
<sequence>MKRVMIVDDEKDVEVLFKQRFRKEIKQGQVEFCFMFSAEAALDYLKHHYPVCLALILTDINMPGMNGLELLRIIKESFTDLTVIMVTAYGDEQNYQTALQYGADDYIHKPIEFDRLKAKIFES</sequence>
<proteinExistence type="predicted"/>
<keyword evidence="5" id="KW-1185">Reference proteome</keyword>
<dbReference type="InterPro" id="IPR011006">
    <property type="entry name" value="CheY-like_superfamily"/>
</dbReference>
<organism evidence="4 5">
    <name type="scientific">Thermocoleostomius sinensis A174</name>
    <dbReference type="NCBI Taxonomy" id="2016057"/>
    <lineage>
        <taxon>Bacteria</taxon>
        <taxon>Bacillati</taxon>
        <taxon>Cyanobacteriota</taxon>
        <taxon>Cyanophyceae</taxon>
        <taxon>Oculatellales</taxon>
        <taxon>Oculatellaceae</taxon>
        <taxon>Thermocoleostomius</taxon>
    </lineage>
</organism>
<keyword evidence="1 2" id="KW-0597">Phosphoprotein</keyword>
<dbReference type="KEGG" id="tsin:OXH18_05035"/>
<dbReference type="PANTHER" id="PTHR44591">
    <property type="entry name" value="STRESS RESPONSE REGULATOR PROTEIN 1"/>
    <property type="match status" value="1"/>
</dbReference>
<dbReference type="AlphaFoldDB" id="A0A9E8ZDL3"/>
<evidence type="ECO:0000256" key="2">
    <source>
        <dbReference type="PROSITE-ProRule" id="PRU00169"/>
    </source>
</evidence>
<evidence type="ECO:0000259" key="3">
    <source>
        <dbReference type="PROSITE" id="PS50110"/>
    </source>
</evidence>
<dbReference type="Gene3D" id="3.40.50.2300">
    <property type="match status" value="1"/>
</dbReference>
<protein>
    <submittedName>
        <fullName evidence="4">Response regulator</fullName>
    </submittedName>
</protein>
<dbReference type="Proteomes" id="UP001163152">
    <property type="component" value="Chromosome"/>
</dbReference>
<dbReference type="SMART" id="SM00448">
    <property type="entry name" value="REC"/>
    <property type="match status" value="1"/>
</dbReference>
<feature type="domain" description="Response regulatory" evidence="3">
    <location>
        <begin position="3"/>
        <end position="123"/>
    </location>
</feature>
<reference evidence="4" key="1">
    <citation type="submission" date="2022-12" db="EMBL/GenBank/DDBJ databases">
        <title>Polyphasic identification of a Novel Hot-Spring Cyanobacterium Ocullathermofonsia sinensis gen nov. sp. nov. and Genomic Insights on its Adaptations to the Thermal Habitat.</title>
        <authorList>
            <person name="Daroch M."/>
            <person name="Tang J."/>
            <person name="Jiang Y."/>
        </authorList>
    </citation>
    <scope>NUCLEOTIDE SEQUENCE</scope>
    <source>
        <strain evidence="4">PKUAC-SCTA174</strain>
    </source>
</reference>